<organism evidence="3 4">
    <name type="scientific">Variovorax humicola</name>
    <dbReference type="NCBI Taxonomy" id="1769758"/>
    <lineage>
        <taxon>Bacteria</taxon>
        <taxon>Pseudomonadati</taxon>
        <taxon>Pseudomonadota</taxon>
        <taxon>Betaproteobacteria</taxon>
        <taxon>Burkholderiales</taxon>
        <taxon>Comamonadaceae</taxon>
        <taxon>Variovorax</taxon>
    </lineage>
</organism>
<keyword evidence="3" id="KW-0378">Hydrolase</keyword>
<dbReference type="InterPro" id="IPR052172">
    <property type="entry name" value="UxaA_altronate/galactarate_dh"/>
</dbReference>
<dbReference type="PANTHER" id="PTHR30536:SF5">
    <property type="entry name" value="ALTRONATE DEHYDRATASE"/>
    <property type="match status" value="1"/>
</dbReference>
<dbReference type="SMART" id="SM00858">
    <property type="entry name" value="SAF"/>
    <property type="match status" value="1"/>
</dbReference>
<dbReference type="GO" id="GO:0016787">
    <property type="term" value="F:hydrolase activity"/>
    <property type="evidence" value="ECO:0007669"/>
    <property type="project" value="UniProtKB-KW"/>
</dbReference>
<keyword evidence="1" id="KW-0456">Lyase</keyword>
<evidence type="ECO:0000256" key="1">
    <source>
        <dbReference type="ARBA" id="ARBA00023239"/>
    </source>
</evidence>
<dbReference type="Gene3D" id="2.30.130.110">
    <property type="match status" value="1"/>
</dbReference>
<dbReference type="InterPro" id="IPR013974">
    <property type="entry name" value="SAF"/>
</dbReference>
<dbReference type="RefSeq" id="WP_340368416.1">
    <property type="nucleotide sequence ID" value="NZ_JBBKZV010000067.1"/>
</dbReference>
<feature type="domain" description="SAF" evidence="2">
    <location>
        <begin position="11"/>
        <end position="85"/>
    </location>
</feature>
<dbReference type="InterPro" id="IPR044144">
    <property type="entry name" value="SAF_UxaA/GarD"/>
</dbReference>
<evidence type="ECO:0000313" key="3">
    <source>
        <dbReference type="EMBL" id="MEJ8827391.1"/>
    </source>
</evidence>
<dbReference type="Proteomes" id="UP001363010">
    <property type="component" value="Unassembled WGS sequence"/>
</dbReference>
<proteinExistence type="predicted"/>
<evidence type="ECO:0000259" key="2">
    <source>
        <dbReference type="SMART" id="SM00858"/>
    </source>
</evidence>
<dbReference type="Pfam" id="PF08666">
    <property type="entry name" value="SAF"/>
    <property type="match status" value="1"/>
</dbReference>
<evidence type="ECO:0000313" key="4">
    <source>
        <dbReference type="Proteomes" id="UP001363010"/>
    </source>
</evidence>
<keyword evidence="4" id="KW-1185">Reference proteome</keyword>
<reference evidence="3 4" key="1">
    <citation type="submission" date="2024-03" db="EMBL/GenBank/DDBJ databases">
        <title>Novel species of the genus Variovorax.</title>
        <authorList>
            <person name="Liu Q."/>
            <person name="Xin Y.-H."/>
        </authorList>
    </citation>
    <scope>NUCLEOTIDE SEQUENCE [LARGE SCALE GENOMIC DNA]</scope>
    <source>
        <strain evidence="3 4">KACC 18501</strain>
    </source>
</reference>
<gene>
    <name evidence="3" type="ORF">WKW80_36355</name>
</gene>
<comment type="caution">
    <text evidence="3">The sequence shown here is derived from an EMBL/GenBank/DDBJ whole genome shotgun (WGS) entry which is preliminary data.</text>
</comment>
<accession>A0ABU8WDP3</accession>
<sequence>MPRSITLHPSDNVATLIDPAREGETCTLQGEVSGQVVARQDVAFGHKICISPIPLGANVLKYGQVIGRATRAIALGEHAHVHNFDSARARGDLEERQELQP</sequence>
<dbReference type="EMBL" id="JBBKZV010000067">
    <property type="protein sequence ID" value="MEJ8827391.1"/>
    <property type="molecule type" value="Genomic_DNA"/>
</dbReference>
<name>A0ABU8WDP3_9BURK</name>
<dbReference type="PANTHER" id="PTHR30536">
    <property type="entry name" value="ALTRONATE/GALACTARATE DEHYDRATASE"/>
    <property type="match status" value="1"/>
</dbReference>
<protein>
    <submittedName>
        <fullName evidence="3">UxaA family hydrolase</fullName>
    </submittedName>
</protein>
<dbReference type="CDD" id="cd11613">
    <property type="entry name" value="SAF_AH_GD"/>
    <property type="match status" value="1"/>
</dbReference>